<proteinExistence type="predicted"/>
<dbReference type="RefSeq" id="WP_121974242.1">
    <property type="nucleotide sequence ID" value="NZ_OOGT01000082.1"/>
</dbReference>
<evidence type="ECO:0000313" key="2">
    <source>
        <dbReference type="EMBL" id="SPL70790.1"/>
    </source>
</evidence>
<dbReference type="NCBIfam" id="TIGR02001">
    <property type="entry name" value="gcw_chp"/>
    <property type="match status" value="1"/>
</dbReference>
<accession>A0A2U3MZD9</accession>
<keyword evidence="3" id="KW-1185">Reference proteome</keyword>
<protein>
    <recommendedName>
        <fullName evidence="4">Porin</fullName>
    </recommendedName>
</protein>
<dbReference type="AlphaFoldDB" id="A0A2U3MZD9"/>
<organism evidence="2 3">
    <name type="scientific">Acinetobacter stercoris</name>
    <dbReference type="NCBI Taxonomy" id="2126983"/>
    <lineage>
        <taxon>Bacteria</taxon>
        <taxon>Pseudomonadati</taxon>
        <taxon>Pseudomonadota</taxon>
        <taxon>Gammaproteobacteria</taxon>
        <taxon>Moraxellales</taxon>
        <taxon>Moraxellaceae</taxon>
        <taxon>Acinetobacter</taxon>
    </lineage>
</organism>
<feature type="signal peptide" evidence="1">
    <location>
        <begin position="1"/>
        <end position="22"/>
    </location>
</feature>
<reference evidence="3" key="1">
    <citation type="submission" date="2018-03" db="EMBL/GenBank/DDBJ databases">
        <authorList>
            <person name="Blom J."/>
        </authorList>
    </citation>
    <scope>NUCLEOTIDE SEQUENCE [LARGE SCALE GENOMIC DNA]</scope>
    <source>
        <strain evidence="3">KPC-SM-21</strain>
    </source>
</reference>
<dbReference type="Proteomes" id="UP000245974">
    <property type="component" value="Unassembled WGS sequence"/>
</dbReference>
<sequence length="260" mass="27846">MKFKIKTLALGVLSTASTLVMAEENTTLSKLGLSFSGNAAVTTDYRFRGMTQTQSDPAVQGSFTLAHNSGLYFSAFASNVDFGVVGDPDPHLELDPSIGFTTPLNISENFKPTLDIGIVEYNYPSARDDYNWTEGYLKLTFADVFVKGSSLLTNVNYTDDWADVGGNSWNFNVGYSAPFGDTGFGGVANVGYTTMDKKALPDGKDDYVDWKVGVNYGFKSVSGLTAELAAIGTNIDTDGLPGAIKRGVETGAVFTLTKTF</sequence>
<evidence type="ECO:0000313" key="3">
    <source>
        <dbReference type="Proteomes" id="UP000245974"/>
    </source>
</evidence>
<dbReference type="InterPro" id="IPR010239">
    <property type="entry name" value="CHP02001"/>
</dbReference>
<gene>
    <name evidence="2" type="ORF">KPC_1968</name>
</gene>
<evidence type="ECO:0008006" key="4">
    <source>
        <dbReference type="Google" id="ProtNLM"/>
    </source>
</evidence>
<feature type="chain" id="PRO_5015769729" description="Porin" evidence="1">
    <location>
        <begin position="23"/>
        <end position="260"/>
    </location>
</feature>
<dbReference type="Pfam" id="PF09694">
    <property type="entry name" value="Gcw_chp"/>
    <property type="match status" value="1"/>
</dbReference>
<dbReference type="EMBL" id="OOGT01000082">
    <property type="protein sequence ID" value="SPL70790.1"/>
    <property type="molecule type" value="Genomic_DNA"/>
</dbReference>
<name>A0A2U3MZD9_9GAMM</name>
<dbReference type="InParanoid" id="A0A2U3MZD9"/>
<keyword evidence="1" id="KW-0732">Signal</keyword>
<evidence type="ECO:0000256" key="1">
    <source>
        <dbReference type="SAM" id="SignalP"/>
    </source>
</evidence>
<dbReference type="OrthoDB" id="9793561at2"/>